<keyword evidence="3" id="KW-1185">Reference proteome</keyword>
<dbReference type="Proteomes" id="UP000093501">
    <property type="component" value="Unassembled WGS sequence"/>
</dbReference>
<organism evidence="2 3">
    <name type="scientific">Tessaracoccus lapidicaptus</name>
    <dbReference type="NCBI Taxonomy" id="1427523"/>
    <lineage>
        <taxon>Bacteria</taxon>
        <taxon>Bacillati</taxon>
        <taxon>Actinomycetota</taxon>
        <taxon>Actinomycetes</taxon>
        <taxon>Propionibacteriales</taxon>
        <taxon>Propionibacteriaceae</taxon>
        <taxon>Tessaracoccus</taxon>
    </lineage>
</organism>
<dbReference type="EMBL" id="MBQD01000027">
    <property type="protein sequence ID" value="OCL30926.1"/>
    <property type="molecule type" value="Genomic_DNA"/>
</dbReference>
<feature type="transmembrane region" description="Helical" evidence="1">
    <location>
        <begin position="33"/>
        <end position="54"/>
    </location>
</feature>
<dbReference type="RefSeq" id="WP_068752851.1">
    <property type="nucleotide sequence ID" value="NZ_MBQD01000027.1"/>
</dbReference>
<name>A0A1C0AGR7_9ACTN</name>
<evidence type="ECO:0000256" key="1">
    <source>
        <dbReference type="SAM" id="Phobius"/>
    </source>
</evidence>
<reference evidence="3" key="1">
    <citation type="submission" date="2016-07" db="EMBL/GenBank/DDBJ databases">
        <authorList>
            <person name="Florea S."/>
            <person name="Webb J.S."/>
            <person name="Jaromczyk J."/>
            <person name="Schardl C.L."/>
        </authorList>
    </citation>
    <scope>NUCLEOTIDE SEQUENCE [LARGE SCALE GENOMIC DNA]</scope>
    <source>
        <strain evidence="3">IPBSL-7</strain>
    </source>
</reference>
<keyword evidence="1" id="KW-0812">Transmembrane</keyword>
<keyword evidence="1" id="KW-1133">Transmembrane helix</keyword>
<keyword evidence="1" id="KW-0472">Membrane</keyword>
<gene>
    <name evidence="2" type="ORF">BCR15_10720</name>
</gene>
<accession>A0A1C0AGR7</accession>
<proteinExistence type="predicted"/>
<evidence type="ECO:0000313" key="2">
    <source>
        <dbReference type="EMBL" id="OCL30926.1"/>
    </source>
</evidence>
<sequence length="60" mass="6385">MLALYCYLTATLHTLQQPRGRDQRGLSQSTENAILLAGAVAIAVLIISAITAYVQANLPS</sequence>
<evidence type="ECO:0000313" key="3">
    <source>
        <dbReference type="Proteomes" id="UP000093501"/>
    </source>
</evidence>
<protein>
    <submittedName>
        <fullName evidence="2">Uncharacterized protein</fullName>
    </submittedName>
</protein>
<dbReference type="AlphaFoldDB" id="A0A1C0AGR7"/>
<comment type="caution">
    <text evidence="2">The sequence shown here is derived from an EMBL/GenBank/DDBJ whole genome shotgun (WGS) entry which is preliminary data.</text>
</comment>